<keyword evidence="2" id="KW-1185">Reference proteome</keyword>
<evidence type="ECO:0000313" key="2">
    <source>
        <dbReference type="Proteomes" id="UP001162992"/>
    </source>
</evidence>
<dbReference type="Proteomes" id="UP001162992">
    <property type="component" value="Chromosome 8"/>
</dbReference>
<comment type="caution">
    <text evidence="1">The sequence shown here is derived from an EMBL/GenBank/DDBJ whole genome shotgun (WGS) entry which is preliminary data.</text>
</comment>
<organism evidence="1 2">
    <name type="scientific">Diphasiastrum complanatum</name>
    <name type="common">Issler's clubmoss</name>
    <name type="synonym">Lycopodium complanatum</name>
    <dbReference type="NCBI Taxonomy" id="34168"/>
    <lineage>
        <taxon>Eukaryota</taxon>
        <taxon>Viridiplantae</taxon>
        <taxon>Streptophyta</taxon>
        <taxon>Embryophyta</taxon>
        <taxon>Tracheophyta</taxon>
        <taxon>Lycopodiopsida</taxon>
        <taxon>Lycopodiales</taxon>
        <taxon>Lycopodiaceae</taxon>
        <taxon>Lycopodioideae</taxon>
        <taxon>Diphasiastrum</taxon>
    </lineage>
</organism>
<protein>
    <submittedName>
        <fullName evidence="1">Uncharacterized protein</fullName>
    </submittedName>
</protein>
<sequence length="746" mass="84679">MLQDLGVEAKEAAVREVAKLLPLPDSLASIATIRADYASRQQANDGQLSTILMTQVEQAKSGIDALGKSQFTIAQLRENFVLIDKLCQECQTLIEHHDQIKLLSNVRNNMNTTLKDVEGMLSISVEASEARASLSDDRELVRTFERLTALEGKRRFALATASSRKEEASKLSEYFEDVSRTREKFEQILWNHIGNFYQLAKESPQTLVRALRVVEMQEILDQQEAEEAAEAEGGGAMSLLPNLKTTQRKSVPPSSDQSNKSTSKGRGYKDSCYEQIRKSVEARYEELLSKLVVDDLKAALDEANTIGGELPDIYDYVAPCFPPRYEIFQLMVQLYTERFIQMLRKLGNRANDLSNIEILKVTSWVVQYQEQLIGLGVDESLAQVCAESGAMDPLMNAYVDRMQATMQKWYTNILEADRIQPPKKSEDGKLWTPAAVDFFRILGEQVQVVTENSTDVMLYRIALAVIQVMANFQGAERQRLAEPVADIGLEALCAMVNNNMRCYDLAVELSSNVMEALNSYYAEQVTFEDTCKGFQEIAKEAVQQTVNVIFEDPGVKELLVKLYQKDWYEGLVTEYLVATFGDYFGDVKLYIEDRSYRRFAEACLEETIVIYVDRLLSQKNYVKEEMLERMKIDEEILAEFFKEHVNPAKVEKRVQTLLEIRELASAESVDEFTLAYTNILQNNPDCPPEVVEKLVALREGIPRKDAREVVQECKEIYNKSIAGGFPKPGLVYSRLTCLPKTVMRRK</sequence>
<proteinExistence type="predicted"/>
<reference evidence="2" key="1">
    <citation type="journal article" date="2024" name="Proc. Natl. Acad. Sci. U.S.A.">
        <title>Extraordinary preservation of gene collinearity over three hundred million years revealed in homosporous lycophytes.</title>
        <authorList>
            <person name="Li C."/>
            <person name="Wickell D."/>
            <person name="Kuo L.Y."/>
            <person name="Chen X."/>
            <person name="Nie B."/>
            <person name="Liao X."/>
            <person name="Peng D."/>
            <person name="Ji J."/>
            <person name="Jenkins J."/>
            <person name="Williams M."/>
            <person name="Shu S."/>
            <person name="Plott C."/>
            <person name="Barry K."/>
            <person name="Rajasekar S."/>
            <person name="Grimwood J."/>
            <person name="Han X."/>
            <person name="Sun S."/>
            <person name="Hou Z."/>
            <person name="He W."/>
            <person name="Dai G."/>
            <person name="Sun C."/>
            <person name="Schmutz J."/>
            <person name="Leebens-Mack J.H."/>
            <person name="Li F.W."/>
            <person name="Wang L."/>
        </authorList>
    </citation>
    <scope>NUCLEOTIDE SEQUENCE [LARGE SCALE GENOMIC DNA]</scope>
    <source>
        <strain evidence="2">cv. PW_Plant_1</strain>
    </source>
</reference>
<accession>A0ACC2CVW7</accession>
<dbReference type="EMBL" id="CM055099">
    <property type="protein sequence ID" value="KAJ7546035.1"/>
    <property type="molecule type" value="Genomic_DNA"/>
</dbReference>
<evidence type="ECO:0000313" key="1">
    <source>
        <dbReference type="EMBL" id="KAJ7546035.1"/>
    </source>
</evidence>
<name>A0ACC2CVW7_DIPCM</name>
<gene>
    <name evidence="1" type="ORF">O6H91_08G021200</name>
</gene>